<keyword evidence="1" id="KW-0812">Transmembrane</keyword>
<organism evidence="2 3">
    <name type="scientific">Paractinoplanes tereljensis</name>
    <dbReference type="NCBI Taxonomy" id="571912"/>
    <lineage>
        <taxon>Bacteria</taxon>
        <taxon>Bacillati</taxon>
        <taxon>Actinomycetota</taxon>
        <taxon>Actinomycetes</taxon>
        <taxon>Micromonosporales</taxon>
        <taxon>Micromonosporaceae</taxon>
        <taxon>Paractinoplanes</taxon>
    </lineage>
</organism>
<dbReference type="EMBL" id="BOMY01000037">
    <property type="protein sequence ID" value="GIF22957.1"/>
    <property type="molecule type" value="Genomic_DNA"/>
</dbReference>
<name>A0A919TWJ9_9ACTN</name>
<gene>
    <name evidence="2" type="ORF">Ate02nite_56870</name>
</gene>
<dbReference type="Proteomes" id="UP000623608">
    <property type="component" value="Unassembled WGS sequence"/>
</dbReference>
<protein>
    <submittedName>
        <fullName evidence="2">Uncharacterized protein</fullName>
    </submittedName>
</protein>
<dbReference type="Gene3D" id="2.50.20.20">
    <property type="match status" value="1"/>
</dbReference>
<keyword evidence="3" id="KW-1185">Reference proteome</keyword>
<keyword evidence="1" id="KW-0472">Membrane</keyword>
<dbReference type="AlphaFoldDB" id="A0A919TWJ9"/>
<reference evidence="2" key="1">
    <citation type="submission" date="2021-01" db="EMBL/GenBank/DDBJ databases">
        <title>Whole genome shotgun sequence of Actinoplanes tereljensis NBRC 105297.</title>
        <authorList>
            <person name="Komaki H."/>
            <person name="Tamura T."/>
        </authorList>
    </citation>
    <scope>NUCLEOTIDE SEQUENCE</scope>
    <source>
        <strain evidence="2">NBRC 105297</strain>
    </source>
</reference>
<evidence type="ECO:0000313" key="2">
    <source>
        <dbReference type="EMBL" id="GIF22957.1"/>
    </source>
</evidence>
<feature type="transmembrane region" description="Helical" evidence="1">
    <location>
        <begin position="43"/>
        <end position="65"/>
    </location>
</feature>
<proteinExistence type="predicted"/>
<dbReference type="RefSeq" id="WP_203810878.1">
    <property type="nucleotide sequence ID" value="NZ_BOMY01000037.1"/>
</dbReference>
<comment type="caution">
    <text evidence="2">The sequence shown here is derived from an EMBL/GenBank/DDBJ whole genome shotgun (WGS) entry which is preliminary data.</text>
</comment>
<evidence type="ECO:0000313" key="3">
    <source>
        <dbReference type="Proteomes" id="UP000623608"/>
    </source>
</evidence>
<evidence type="ECO:0000256" key="1">
    <source>
        <dbReference type="SAM" id="Phobius"/>
    </source>
</evidence>
<keyword evidence="1" id="KW-1133">Transmembrane helix</keyword>
<accession>A0A919TWJ9</accession>
<sequence length="307" mass="32264">MTDQLEQQLVAGFREYAADVRLDTDVLGAATARHQRRTNIRRAMFAGGAVGVAAALSGVLVLGNIGQPPVDAPRPSAAGTPAPALQLAAAVQATSQTSFRLRMTLTRSYETGRLAGYTESEEYTGAFDAAADRGYLRIGPNRVRGEIVGTPVPVEMRIIGDDVYVGRPDIDAWKRPIQRSELAVLLGTANPATSSILRNLTVDPVVLLDMLRHLGSITPAGRTGSGNTAVDAYTFAYDVAPDASTAAHQVTGGVEIGVESHLLARITQQTTTTGANPAVADGQPLTWRTAIEFSGYGTAVPVTKPGD</sequence>